<organism evidence="1 2">
    <name type="scientific">Entomobacter blattae</name>
    <dbReference type="NCBI Taxonomy" id="2762277"/>
    <lineage>
        <taxon>Bacteria</taxon>
        <taxon>Pseudomonadati</taxon>
        <taxon>Pseudomonadota</taxon>
        <taxon>Alphaproteobacteria</taxon>
        <taxon>Acetobacterales</taxon>
        <taxon>Acetobacteraceae</taxon>
        <taxon>Entomobacter</taxon>
    </lineage>
</organism>
<dbReference type="KEGG" id="ebla:JGUZn3_06560"/>
<protein>
    <submittedName>
        <fullName evidence="1">Uncharacterized protein</fullName>
    </submittedName>
</protein>
<reference evidence="1 2" key="1">
    <citation type="submission" date="2020-08" db="EMBL/GenBank/DDBJ databases">
        <title>Complete genome sequence of Entomobacter blattae G55GP.</title>
        <authorList>
            <person name="Poehlein A."/>
            <person name="Guzman J."/>
            <person name="Daniel R."/>
            <person name="Vilcinskas A."/>
        </authorList>
    </citation>
    <scope>NUCLEOTIDE SEQUENCE [LARGE SCALE GENOMIC DNA]</scope>
    <source>
        <strain evidence="1 2">G55GP</strain>
    </source>
</reference>
<dbReference type="AlphaFoldDB" id="A0A7H1NQ38"/>
<keyword evidence="2" id="KW-1185">Reference proteome</keyword>
<dbReference type="Proteomes" id="UP000516349">
    <property type="component" value="Chromosome"/>
</dbReference>
<evidence type="ECO:0000313" key="2">
    <source>
        <dbReference type="Proteomes" id="UP000516349"/>
    </source>
</evidence>
<accession>A0A7H1NQ38</accession>
<dbReference type="EMBL" id="CP060244">
    <property type="protein sequence ID" value="QNT77898.1"/>
    <property type="molecule type" value="Genomic_DNA"/>
</dbReference>
<sequence>MFFLKRAACFSSKILTAHSQEDIVLTETTETLIIYTYF</sequence>
<gene>
    <name evidence="1" type="ORF">JGUZn3_06560</name>
</gene>
<evidence type="ECO:0000313" key="1">
    <source>
        <dbReference type="EMBL" id="QNT77898.1"/>
    </source>
</evidence>
<name>A0A7H1NQ38_9PROT</name>
<proteinExistence type="predicted"/>